<proteinExistence type="predicted"/>
<gene>
    <name evidence="1" type="ORF">GCM10010994_00890</name>
</gene>
<name>A0A916X6P7_9HYPH</name>
<dbReference type="Proteomes" id="UP000637002">
    <property type="component" value="Unassembled WGS sequence"/>
</dbReference>
<accession>A0A916X6P7</accession>
<evidence type="ECO:0000313" key="2">
    <source>
        <dbReference type="Proteomes" id="UP000637002"/>
    </source>
</evidence>
<protein>
    <submittedName>
        <fullName evidence="1">Uncharacterized protein</fullName>
    </submittedName>
</protein>
<keyword evidence="2" id="KW-1185">Reference proteome</keyword>
<reference evidence="1" key="2">
    <citation type="submission" date="2020-09" db="EMBL/GenBank/DDBJ databases">
        <authorList>
            <person name="Sun Q."/>
            <person name="Zhou Y."/>
        </authorList>
    </citation>
    <scope>NUCLEOTIDE SEQUENCE</scope>
    <source>
        <strain evidence="1">CGMCC 1.12919</strain>
    </source>
</reference>
<evidence type="ECO:0000313" key="1">
    <source>
        <dbReference type="EMBL" id="GGC45569.1"/>
    </source>
</evidence>
<comment type="caution">
    <text evidence="1">The sequence shown here is derived from an EMBL/GenBank/DDBJ whole genome shotgun (WGS) entry which is preliminary data.</text>
</comment>
<sequence length="94" mass="10313">MRALERPLDGRPIAHVGLHRADLADAAERLEMAGKIGTPHGDTDAMTTLGQRTHHVAADEAGSTENRHQRFGWLLPAERHGALRGYSHWSDEAS</sequence>
<organism evidence="1 2">
    <name type="scientific">Chelatococcus reniformis</name>
    <dbReference type="NCBI Taxonomy" id="1494448"/>
    <lineage>
        <taxon>Bacteria</taxon>
        <taxon>Pseudomonadati</taxon>
        <taxon>Pseudomonadota</taxon>
        <taxon>Alphaproteobacteria</taxon>
        <taxon>Hyphomicrobiales</taxon>
        <taxon>Chelatococcaceae</taxon>
        <taxon>Chelatococcus</taxon>
    </lineage>
</organism>
<dbReference type="EMBL" id="BMGG01000001">
    <property type="protein sequence ID" value="GGC45569.1"/>
    <property type="molecule type" value="Genomic_DNA"/>
</dbReference>
<reference evidence="1" key="1">
    <citation type="journal article" date="2014" name="Int. J. Syst. Evol. Microbiol.">
        <title>Complete genome sequence of Corynebacterium casei LMG S-19264T (=DSM 44701T), isolated from a smear-ripened cheese.</title>
        <authorList>
            <consortium name="US DOE Joint Genome Institute (JGI-PGF)"/>
            <person name="Walter F."/>
            <person name="Albersmeier A."/>
            <person name="Kalinowski J."/>
            <person name="Ruckert C."/>
        </authorList>
    </citation>
    <scope>NUCLEOTIDE SEQUENCE</scope>
    <source>
        <strain evidence="1">CGMCC 1.12919</strain>
    </source>
</reference>
<dbReference type="AlphaFoldDB" id="A0A916X6P7"/>